<dbReference type="Gene3D" id="3.10.130.10">
    <property type="entry name" value="Ribonuclease A-like domain"/>
    <property type="match status" value="1"/>
</dbReference>
<comment type="similarity">
    <text evidence="2">Belongs to the pancreatic ribonuclease family.</text>
</comment>
<protein>
    <recommendedName>
        <fullName evidence="5">Ribonuclease A-domain domain-containing protein</fullName>
    </recommendedName>
</protein>
<dbReference type="GO" id="GO:0003676">
    <property type="term" value="F:nucleic acid binding"/>
    <property type="evidence" value="ECO:0007669"/>
    <property type="project" value="InterPro"/>
</dbReference>
<reference evidence="6" key="2">
    <citation type="submission" date="2025-08" db="UniProtKB">
        <authorList>
            <consortium name="Ensembl"/>
        </authorList>
    </citation>
    <scope>IDENTIFICATION</scope>
</reference>
<evidence type="ECO:0000313" key="6">
    <source>
        <dbReference type="Ensembl" id="ENSSAUP00010056013.1"/>
    </source>
</evidence>
<dbReference type="OMA" id="HYCNAMM"/>
<dbReference type="GO" id="GO:0050829">
    <property type="term" value="P:defense response to Gram-negative bacterium"/>
    <property type="evidence" value="ECO:0007669"/>
    <property type="project" value="TreeGrafter"/>
</dbReference>
<proteinExistence type="inferred from homology"/>
<dbReference type="GO" id="GO:0004540">
    <property type="term" value="F:RNA nuclease activity"/>
    <property type="evidence" value="ECO:0007669"/>
    <property type="project" value="TreeGrafter"/>
</dbReference>
<dbReference type="SMART" id="SM00092">
    <property type="entry name" value="RNAse_Pc"/>
    <property type="match status" value="1"/>
</dbReference>
<reference evidence="6" key="3">
    <citation type="submission" date="2025-09" db="UniProtKB">
        <authorList>
            <consortium name="Ensembl"/>
        </authorList>
    </citation>
    <scope>IDENTIFICATION</scope>
</reference>
<dbReference type="PANTHER" id="PTHR11437:SF10">
    <property type="entry name" value="ANGIOGENIN-RELATED"/>
    <property type="match status" value="1"/>
</dbReference>
<dbReference type="SUPFAM" id="SSF54076">
    <property type="entry name" value="RNase A-like"/>
    <property type="match status" value="1"/>
</dbReference>
<dbReference type="InterPro" id="IPR001427">
    <property type="entry name" value="RNaseA"/>
</dbReference>
<evidence type="ECO:0000256" key="1">
    <source>
        <dbReference type="ARBA" id="ARBA00004613"/>
    </source>
</evidence>
<dbReference type="GO" id="GO:0005576">
    <property type="term" value="C:extracellular region"/>
    <property type="evidence" value="ECO:0007669"/>
    <property type="project" value="UniProtKB-SubCell"/>
</dbReference>
<sequence length="120" mass="13634">SHIKENFIARHAGQVSRDNCDHEMGRRGLITTSDSNLCRDTHTFIGAPASRVKSICERAGAPYVGTLTRSFQSFPIVVCHLKNRTARFPYCQYHGRAETRHLAIQCEQGYPVHFEREIFG</sequence>
<comment type="subcellular location">
    <subcellularLocation>
        <location evidence="1">Secreted</location>
    </subcellularLocation>
</comment>
<dbReference type="GO" id="GO:0001525">
    <property type="term" value="P:angiogenesis"/>
    <property type="evidence" value="ECO:0007669"/>
    <property type="project" value="TreeGrafter"/>
</dbReference>
<dbReference type="GeneTree" id="ENSGT01140000283246"/>
<dbReference type="InterPro" id="IPR023412">
    <property type="entry name" value="RNaseA_domain"/>
</dbReference>
<evidence type="ECO:0000256" key="3">
    <source>
        <dbReference type="ARBA" id="ARBA00022525"/>
    </source>
</evidence>
<dbReference type="Pfam" id="PF00074">
    <property type="entry name" value="RnaseA"/>
    <property type="match status" value="1"/>
</dbReference>
<organism evidence="6 7">
    <name type="scientific">Sparus aurata</name>
    <name type="common">Gilthead sea bream</name>
    <dbReference type="NCBI Taxonomy" id="8175"/>
    <lineage>
        <taxon>Eukaryota</taxon>
        <taxon>Metazoa</taxon>
        <taxon>Chordata</taxon>
        <taxon>Craniata</taxon>
        <taxon>Vertebrata</taxon>
        <taxon>Euteleostomi</taxon>
        <taxon>Actinopterygii</taxon>
        <taxon>Neopterygii</taxon>
        <taxon>Teleostei</taxon>
        <taxon>Neoteleostei</taxon>
        <taxon>Acanthomorphata</taxon>
        <taxon>Eupercaria</taxon>
        <taxon>Spariformes</taxon>
        <taxon>Sparidae</taxon>
        <taxon>Sparus</taxon>
    </lineage>
</organism>
<feature type="domain" description="Ribonuclease A-domain" evidence="5">
    <location>
        <begin position="5"/>
        <end position="118"/>
    </location>
</feature>
<reference evidence="6" key="1">
    <citation type="submission" date="2021-04" db="EMBL/GenBank/DDBJ databases">
        <authorList>
            <consortium name="Wellcome Sanger Institute Data Sharing"/>
        </authorList>
    </citation>
    <scope>NUCLEOTIDE SEQUENCE [LARGE SCALE GENOMIC DNA]</scope>
</reference>
<name>A0A671XXT5_SPAAU</name>
<dbReference type="FunCoup" id="A0A671XXT5">
    <property type="interactions" value="1098"/>
</dbReference>
<keyword evidence="4" id="KW-1015">Disulfide bond</keyword>
<dbReference type="InterPro" id="IPR036816">
    <property type="entry name" value="RNaseA-like_dom_sf"/>
</dbReference>
<dbReference type="Proteomes" id="UP000472265">
    <property type="component" value="Chromosome 18"/>
</dbReference>
<evidence type="ECO:0000259" key="5">
    <source>
        <dbReference type="SMART" id="SM00092"/>
    </source>
</evidence>
<keyword evidence="7" id="KW-1185">Reference proteome</keyword>
<dbReference type="GO" id="GO:0050830">
    <property type="term" value="P:defense response to Gram-positive bacterium"/>
    <property type="evidence" value="ECO:0007669"/>
    <property type="project" value="TreeGrafter"/>
</dbReference>
<dbReference type="AlphaFoldDB" id="A0A671XXT5"/>
<evidence type="ECO:0000313" key="7">
    <source>
        <dbReference type="Proteomes" id="UP000472265"/>
    </source>
</evidence>
<dbReference type="PANTHER" id="PTHR11437">
    <property type="entry name" value="RIBONUCLEASE"/>
    <property type="match status" value="1"/>
</dbReference>
<evidence type="ECO:0000256" key="4">
    <source>
        <dbReference type="ARBA" id="ARBA00023157"/>
    </source>
</evidence>
<keyword evidence="3" id="KW-0964">Secreted</keyword>
<dbReference type="InParanoid" id="A0A671XXT5"/>
<evidence type="ECO:0000256" key="2">
    <source>
        <dbReference type="ARBA" id="ARBA00005600"/>
    </source>
</evidence>
<accession>A0A671XXT5</accession>
<dbReference type="Ensembl" id="ENSSAUT00010058850.1">
    <property type="protein sequence ID" value="ENSSAUP00010056013.1"/>
    <property type="gene ID" value="ENSSAUG00010023020.1"/>
</dbReference>